<keyword evidence="4 5" id="KW-0472">Membrane</keyword>
<feature type="domain" description="G-protein coupled receptors family 1 profile" evidence="6">
    <location>
        <begin position="27"/>
        <end position="306"/>
    </location>
</feature>
<name>A0A016U2I1_9BILA</name>
<dbReference type="Proteomes" id="UP000024635">
    <property type="component" value="Unassembled WGS sequence"/>
</dbReference>
<dbReference type="AlphaFoldDB" id="A0A016U2I1"/>
<dbReference type="PROSITE" id="PS50262">
    <property type="entry name" value="G_PROTEIN_RECEP_F1_2"/>
    <property type="match status" value="1"/>
</dbReference>
<dbReference type="InterPro" id="IPR017452">
    <property type="entry name" value="GPCR_Rhodpsn_7TM"/>
</dbReference>
<feature type="transmembrane region" description="Helical" evidence="5">
    <location>
        <begin position="7"/>
        <end position="33"/>
    </location>
</feature>
<evidence type="ECO:0000256" key="5">
    <source>
        <dbReference type="SAM" id="Phobius"/>
    </source>
</evidence>
<keyword evidence="3 5" id="KW-1133">Transmembrane helix</keyword>
<dbReference type="EMBL" id="JARK01001397">
    <property type="protein sequence ID" value="EYC09335.1"/>
    <property type="molecule type" value="Genomic_DNA"/>
</dbReference>
<evidence type="ECO:0000313" key="8">
    <source>
        <dbReference type="Proteomes" id="UP000024635"/>
    </source>
</evidence>
<gene>
    <name evidence="7" type="primary">Acey_s0061.g3287</name>
    <name evidence="7" type="ORF">Y032_0061g3287</name>
</gene>
<reference evidence="8" key="1">
    <citation type="journal article" date="2015" name="Nat. Genet.">
        <title>The genome and transcriptome of the zoonotic hookworm Ancylostoma ceylanicum identify infection-specific gene families.</title>
        <authorList>
            <person name="Schwarz E.M."/>
            <person name="Hu Y."/>
            <person name="Antoshechkin I."/>
            <person name="Miller M.M."/>
            <person name="Sternberg P.W."/>
            <person name="Aroian R.V."/>
        </authorList>
    </citation>
    <scope>NUCLEOTIDE SEQUENCE</scope>
    <source>
        <strain evidence="8">HY135</strain>
    </source>
</reference>
<dbReference type="CDD" id="cd00637">
    <property type="entry name" value="7tm_classA_rhodopsin-like"/>
    <property type="match status" value="1"/>
</dbReference>
<comment type="subcellular location">
    <subcellularLocation>
        <location evidence="1">Membrane</location>
    </subcellularLocation>
</comment>
<comment type="caution">
    <text evidence="7">The sequence shown here is derived from an EMBL/GenBank/DDBJ whole genome shotgun (WGS) entry which is preliminary data.</text>
</comment>
<dbReference type="Pfam" id="PF10328">
    <property type="entry name" value="7TM_GPCR_Srx"/>
    <property type="match status" value="1"/>
</dbReference>
<evidence type="ECO:0000256" key="4">
    <source>
        <dbReference type="ARBA" id="ARBA00023136"/>
    </source>
</evidence>
<accession>A0A016U2I1</accession>
<dbReference type="PANTHER" id="PTHR23017:SF3">
    <property type="entry name" value="G-PROTEIN COUPLED RECEPTORS FAMILY 1 PROFILE DOMAIN-CONTAINING PROTEIN"/>
    <property type="match status" value="1"/>
</dbReference>
<dbReference type="SUPFAM" id="SSF81321">
    <property type="entry name" value="Family A G protein-coupled receptor-like"/>
    <property type="match status" value="1"/>
</dbReference>
<feature type="transmembrane region" description="Helical" evidence="5">
    <location>
        <begin position="79"/>
        <end position="98"/>
    </location>
</feature>
<keyword evidence="2 5" id="KW-0812">Transmembrane</keyword>
<feature type="transmembrane region" description="Helical" evidence="5">
    <location>
        <begin position="45"/>
        <end position="67"/>
    </location>
</feature>
<sequence>MCTTFELFLFVIVFVGVNQLAFIGSAINITAIVLLSKAPVFHSSFGYICASHLIADTGVLVVHIIWAGPAAILRLGKDVTASIFGSIVGQIALLFWFATLHSQVGIAINRLLAISWPTMYNVIFSGNRIAVFISVFWIVSALQSFVHFCRGCNYYYDVGQFSLIYPDTKCGKFASFYLDSVPSITSCVLIFVIHTVTFSCIRKKTKTLLRTSAAYSREQLLILKKNTHFYVQGLLTALSLTSIVICFHLISRFAASRWEKFASSTLVWLVAHLWTELSLFCSTNRYLQCSGIHSLDDDRRALRRLP</sequence>
<dbReference type="PANTHER" id="PTHR23017">
    <property type="entry name" value="SERPENTINE RECEPTOR, CLASS X"/>
    <property type="match status" value="1"/>
</dbReference>
<dbReference type="GO" id="GO:0016020">
    <property type="term" value="C:membrane"/>
    <property type="evidence" value="ECO:0007669"/>
    <property type="project" value="UniProtKB-SubCell"/>
</dbReference>
<feature type="transmembrane region" description="Helical" evidence="5">
    <location>
        <begin position="181"/>
        <end position="201"/>
    </location>
</feature>
<evidence type="ECO:0000256" key="2">
    <source>
        <dbReference type="ARBA" id="ARBA00022692"/>
    </source>
</evidence>
<dbReference type="InterPro" id="IPR019430">
    <property type="entry name" value="7TM_GPCR_serpentine_rcpt_Srx"/>
</dbReference>
<protein>
    <recommendedName>
        <fullName evidence="6">G-protein coupled receptors family 1 profile domain-containing protein</fullName>
    </recommendedName>
</protein>
<evidence type="ECO:0000256" key="3">
    <source>
        <dbReference type="ARBA" id="ARBA00022989"/>
    </source>
</evidence>
<evidence type="ECO:0000256" key="1">
    <source>
        <dbReference type="ARBA" id="ARBA00004370"/>
    </source>
</evidence>
<evidence type="ECO:0000313" key="7">
    <source>
        <dbReference type="EMBL" id="EYC09335.1"/>
    </source>
</evidence>
<dbReference type="Gene3D" id="1.20.1070.10">
    <property type="entry name" value="Rhodopsin 7-helix transmembrane proteins"/>
    <property type="match status" value="1"/>
</dbReference>
<keyword evidence="8" id="KW-1185">Reference proteome</keyword>
<evidence type="ECO:0000259" key="6">
    <source>
        <dbReference type="PROSITE" id="PS50262"/>
    </source>
</evidence>
<feature type="transmembrane region" description="Helical" evidence="5">
    <location>
        <begin position="129"/>
        <end position="148"/>
    </location>
</feature>
<dbReference type="OrthoDB" id="5825164at2759"/>
<feature type="transmembrane region" description="Helical" evidence="5">
    <location>
        <begin position="229"/>
        <end position="250"/>
    </location>
</feature>
<organism evidence="7 8">
    <name type="scientific">Ancylostoma ceylanicum</name>
    <dbReference type="NCBI Taxonomy" id="53326"/>
    <lineage>
        <taxon>Eukaryota</taxon>
        <taxon>Metazoa</taxon>
        <taxon>Ecdysozoa</taxon>
        <taxon>Nematoda</taxon>
        <taxon>Chromadorea</taxon>
        <taxon>Rhabditida</taxon>
        <taxon>Rhabditina</taxon>
        <taxon>Rhabditomorpha</taxon>
        <taxon>Strongyloidea</taxon>
        <taxon>Ancylostomatidae</taxon>
        <taxon>Ancylostomatinae</taxon>
        <taxon>Ancylostoma</taxon>
    </lineage>
</organism>
<proteinExistence type="predicted"/>